<evidence type="ECO:0008006" key="4">
    <source>
        <dbReference type="Google" id="ProtNLM"/>
    </source>
</evidence>
<feature type="transmembrane region" description="Helical" evidence="1">
    <location>
        <begin position="153"/>
        <end position="177"/>
    </location>
</feature>
<name>A0A1I2N3W2_9ACTN</name>
<evidence type="ECO:0000256" key="1">
    <source>
        <dbReference type="SAM" id="Phobius"/>
    </source>
</evidence>
<dbReference type="RefSeq" id="WP_093622261.1">
    <property type="nucleotide sequence ID" value="NZ_BOMT01000084.1"/>
</dbReference>
<feature type="transmembrane region" description="Helical" evidence="1">
    <location>
        <begin position="108"/>
        <end position="132"/>
    </location>
</feature>
<accession>A0A1I2N3W2</accession>
<reference evidence="2 3" key="1">
    <citation type="submission" date="2016-10" db="EMBL/GenBank/DDBJ databases">
        <authorList>
            <person name="de Groot N.N."/>
        </authorList>
    </citation>
    <scope>NUCLEOTIDE SEQUENCE [LARGE SCALE GENOMIC DNA]</scope>
    <source>
        <strain evidence="2 3">DSM 43019</strain>
    </source>
</reference>
<keyword evidence="1" id="KW-0472">Membrane</keyword>
<evidence type="ECO:0000313" key="3">
    <source>
        <dbReference type="Proteomes" id="UP000199645"/>
    </source>
</evidence>
<evidence type="ECO:0000313" key="2">
    <source>
        <dbReference type="EMBL" id="SFF96081.1"/>
    </source>
</evidence>
<gene>
    <name evidence="2" type="ORF">SAMN05421541_13526</name>
</gene>
<keyword evidence="1" id="KW-1133">Transmembrane helix</keyword>
<organism evidence="2 3">
    <name type="scientific">Actinoplanes philippinensis</name>
    <dbReference type="NCBI Taxonomy" id="35752"/>
    <lineage>
        <taxon>Bacteria</taxon>
        <taxon>Bacillati</taxon>
        <taxon>Actinomycetota</taxon>
        <taxon>Actinomycetes</taxon>
        <taxon>Micromonosporales</taxon>
        <taxon>Micromonosporaceae</taxon>
        <taxon>Actinoplanes</taxon>
    </lineage>
</organism>
<feature type="transmembrane region" description="Helical" evidence="1">
    <location>
        <begin position="246"/>
        <end position="273"/>
    </location>
</feature>
<dbReference type="AlphaFoldDB" id="A0A1I2N3W2"/>
<feature type="transmembrane region" description="Helical" evidence="1">
    <location>
        <begin position="183"/>
        <end position="204"/>
    </location>
</feature>
<dbReference type="Proteomes" id="UP000199645">
    <property type="component" value="Unassembled WGS sequence"/>
</dbReference>
<protein>
    <recommendedName>
        <fullName evidence="4">Membrane domain of glycerophosphoryl diester phosphodiesterase</fullName>
    </recommendedName>
</protein>
<sequence length="291" mass="29975">MNEGWTERDGNGHYWPGQPPALPPAYYATPADPLVSPDYEGWWRRGFALIRRTWPQVLAVQALAAVPTSLLTVPAALRLTEEAAALRITPGRLPDMGRYLRAALEMSALSIVASLISAAAVAVSIQLVILAATGRPVSIAAAFRAGIRRAPAVIGWSFLAAFVYVGAALACFLPIIYVGAALMVLPVVVTLEPGAGIGRTFTLFHADLGTSISRVATMAGLGLAGIIAFAIAGGILEAVIGGSAGALVSALSSGVAGAAVGIVTPSLLVTAYADMRARREPFSTAYLTPAA</sequence>
<feature type="transmembrane region" description="Helical" evidence="1">
    <location>
        <begin position="216"/>
        <end position="240"/>
    </location>
</feature>
<keyword evidence="1" id="KW-0812">Transmembrane</keyword>
<dbReference type="OrthoDB" id="3296412at2"/>
<dbReference type="EMBL" id="FONV01000035">
    <property type="protein sequence ID" value="SFF96081.1"/>
    <property type="molecule type" value="Genomic_DNA"/>
</dbReference>
<proteinExistence type="predicted"/>
<keyword evidence="3" id="KW-1185">Reference proteome</keyword>